<evidence type="ECO:0000313" key="1">
    <source>
        <dbReference type="EMBL" id="EDK24215.1"/>
    </source>
</evidence>
<dbReference type="AlphaFoldDB" id="A5KN49"/>
<name>A5KN49_9FIRM</name>
<proteinExistence type="predicted"/>
<dbReference type="EMBL" id="AAVP02000007">
    <property type="protein sequence ID" value="EDK24215.1"/>
    <property type="molecule type" value="Genomic_DNA"/>
</dbReference>
<dbReference type="HOGENOM" id="CLU_3405242_0_0_9"/>
<reference evidence="1 2" key="2">
    <citation type="submission" date="2007-04" db="EMBL/GenBank/DDBJ databases">
        <title>Draft genome sequence of Ruminococcus torques (ATCC 27756).</title>
        <authorList>
            <person name="Sudarsanam P."/>
            <person name="Ley R."/>
            <person name="Guruge J."/>
            <person name="Turnbaugh P.J."/>
            <person name="Mahowald M."/>
            <person name="Liep D."/>
            <person name="Gordon J."/>
        </authorList>
    </citation>
    <scope>NUCLEOTIDE SEQUENCE [LARGE SCALE GENOMIC DNA]</scope>
    <source>
        <strain evidence="1 2">ATCC 27756</strain>
    </source>
</reference>
<sequence length="30" mass="3354">MVQMLFLSPALPHAEKSSYKKMKGKVGCDE</sequence>
<accession>A5KN49</accession>
<dbReference type="Proteomes" id="UP000003577">
    <property type="component" value="Unassembled WGS sequence"/>
</dbReference>
<comment type="caution">
    <text evidence="1">The sequence shown here is derived from an EMBL/GenBank/DDBJ whole genome shotgun (WGS) entry which is preliminary data.</text>
</comment>
<dbReference type="PaxDb" id="411460-RUMTOR_01673"/>
<evidence type="ECO:0000313" key="2">
    <source>
        <dbReference type="Proteomes" id="UP000003577"/>
    </source>
</evidence>
<gene>
    <name evidence="1" type="ORF">RUMTOR_01673</name>
</gene>
<protein>
    <submittedName>
        <fullName evidence="1">Uncharacterized protein</fullName>
    </submittedName>
</protein>
<organism evidence="1 2">
    <name type="scientific">[Ruminococcus] torques ATCC 27756</name>
    <dbReference type="NCBI Taxonomy" id="411460"/>
    <lineage>
        <taxon>Bacteria</taxon>
        <taxon>Bacillati</taxon>
        <taxon>Bacillota</taxon>
        <taxon>Clostridia</taxon>
        <taxon>Lachnospirales</taxon>
        <taxon>Lachnospiraceae</taxon>
        <taxon>Mediterraneibacter</taxon>
    </lineage>
</organism>
<reference evidence="1 2" key="1">
    <citation type="submission" date="2007-03" db="EMBL/GenBank/DDBJ databases">
        <authorList>
            <person name="Fulton L."/>
            <person name="Clifton S."/>
            <person name="Fulton B."/>
            <person name="Xu J."/>
            <person name="Minx P."/>
            <person name="Pepin K.H."/>
            <person name="Johnson M."/>
            <person name="Thiruvilangam P."/>
            <person name="Bhonagiri V."/>
            <person name="Nash W.E."/>
            <person name="Mardis E.R."/>
            <person name="Wilson R.K."/>
        </authorList>
    </citation>
    <scope>NUCLEOTIDE SEQUENCE [LARGE SCALE GENOMIC DNA]</scope>
    <source>
        <strain evidence="1 2">ATCC 27756</strain>
    </source>
</reference>